<reference evidence="1 2" key="1">
    <citation type="submission" date="2017-07" db="EMBL/GenBank/DDBJ databases">
        <title>Flavobacterium cyanobacteriorum sp. nov., isolated from cyanobacterial aggregates in a eutrophic lake.</title>
        <authorList>
            <person name="Cai H."/>
        </authorList>
    </citation>
    <scope>NUCLEOTIDE SEQUENCE [LARGE SCALE GENOMIC DNA]</scope>
    <source>
        <strain evidence="1 2">TH167</strain>
    </source>
</reference>
<dbReference type="AlphaFoldDB" id="A0A255ZNC7"/>
<keyword evidence="2" id="KW-1185">Reference proteome</keyword>
<dbReference type="Gene3D" id="3.40.50.2000">
    <property type="entry name" value="Glycogen Phosphorylase B"/>
    <property type="match status" value="1"/>
</dbReference>
<sequence length="399" mass="45858">MANRVLFIGQVWPEPASSAAGYRILQLMRAFAIHSYEVHFATAAEPTQRSADLHQEGVVTHRIALNSSTFQDFVKVLDLRVVVYDRYYTEEQFSWRVREVSTSIIHILDTEDLHFLRTDRDETSDPEKVAEVRNRELASIYRSDLSLIISSFEQRYLTEFLQISGDLLAYLPFWQENYQAESNQFDNTADFYFIGNLSHKPNTAAVHKLARIWPDIKLRLPQAELFVYGNYVPQALLKYHSPEQGFHLAGAFDKPLDMLRAHRILLAPLSFGAGLKGKIYEAMLYGIPFVSTSIGVEGFELTEPNEVTADDDTDFVLKAVALYSDADLWTPTSLNLQSDFEMQFGTSRYIDNFFKQLSQVITNVELHRRRNPVGDILRQQAFTAAKYLSKYIEQKNKQI</sequence>
<protein>
    <recommendedName>
        <fullName evidence="3">Glycosyltransferase</fullName>
    </recommendedName>
</protein>
<proteinExistence type="predicted"/>
<accession>A0A255ZNC7</accession>
<comment type="caution">
    <text evidence="1">The sequence shown here is derived from an EMBL/GenBank/DDBJ whole genome shotgun (WGS) entry which is preliminary data.</text>
</comment>
<dbReference type="Proteomes" id="UP000216035">
    <property type="component" value="Unassembled WGS sequence"/>
</dbReference>
<organism evidence="1 2">
    <name type="scientific">Flavobacterium aurantiibacter</name>
    <dbReference type="NCBI Taxonomy" id="2023067"/>
    <lineage>
        <taxon>Bacteria</taxon>
        <taxon>Pseudomonadati</taxon>
        <taxon>Bacteroidota</taxon>
        <taxon>Flavobacteriia</taxon>
        <taxon>Flavobacteriales</taxon>
        <taxon>Flavobacteriaceae</taxon>
        <taxon>Flavobacterium</taxon>
    </lineage>
</organism>
<dbReference type="RefSeq" id="WP_094486860.1">
    <property type="nucleotide sequence ID" value="NZ_NOXX01000209.1"/>
</dbReference>
<evidence type="ECO:0000313" key="2">
    <source>
        <dbReference type="Proteomes" id="UP000216035"/>
    </source>
</evidence>
<name>A0A255ZNC7_9FLAO</name>
<dbReference type="Pfam" id="PF13692">
    <property type="entry name" value="Glyco_trans_1_4"/>
    <property type="match status" value="1"/>
</dbReference>
<dbReference type="OrthoDB" id="9807209at2"/>
<gene>
    <name evidence="1" type="ORF">CHX27_11140</name>
</gene>
<evidence type="ECO:0008006" key="3">
    <source>
        <dbReference type="Google" id="ProtNLM"/>
    </source>
</evidence>
<dbReference type="EMBL" id="NOXX01000209">
    <property type="protein sequence ID" value="OYQ42921.1"/>
    <property type="molecule type" value="Genomic_DNA"/>
</dbReference>
<evidence type="ECO:0000313" key="1">
    <source>
        <dbReference type="EMBL" id="OYQ42921.1"/>
    </source>
</evidence>
<dbReference type="SUPFAM" id="SSF53756">
    <property type="entry name" value="UDP-Glycosyltransferase/glycogen phosphorylase"/>
    <property type="match status" value="1"/>
</dbReference>